<organism evidence="4 5">
    <name type="scientific">Phytophthora citrophthora</name>
    <dbReference type="NCBI Taxonomy" id="4793"/>
    <lineage>
        <taxon>Eukaryota</taxon>
        <taxon>Sar</taxon>
        <taxon>Stramenopiles</taxon>
        <taxon>Oomycota</taxon>
        <taxon>Peronosporomycetes</taxon>
        <taxon>Peronosporales</taxon>
        <taxon>Peronosporaceae</taxon>
        <taxon>Phytophthora</taxon>
    </lineage>
</organism>
<comment type="caution">
    <text evidence="4">The sequence shown here is derived from an EMBL/GenBank/DDBJ whole genome shotgun (WGS) entry which is preliminary data.</text>
</comment>
<keyword evidence="1" id="KW-0862">Zinc</keyword>
<evidence type="ECO:0000256" key="2">
    <source>
        <dbReference type="SAM" id="MobiDB-lite"/>
    </source>
</evidence>
<evidence type="ECO:0000313" key="4">
    <source>
        <dbReference type="EMBL" id="KAK1943167.1"/>
    </source>
</evidence>
<name>A0AAD9GR13_9STRA</name>
<keyword evidence="1" id="KW-0479">Metal-binding</keyword>
<accession>A0AAD9GR13</accession>
<dbReference type="AlphaFoldDB" id="A0AAD9GR13"/>
<sequence>MAVDGTSLKTSIGGVLLVACFRNGNNEIQIVGLGIVAVENGDNWTWFLANLLPHLRPSPAFLISDGDKGLVNATKATAPDIPRFYCFRHLMENFNKIFNSMQLRALAWAMARARTVLEYNRAAADLSAMNESATKWLQEIGKEKWATAYSPCTRFNTLTSNNVESVNGALKGIRSLPILDCLMEIERYVARKWMENTKKADIWGELTRYASRRVDKVLEETTSGSIKANSSTTYVVEIKHGVGSIPLKFALQLCDGVLTCLCGYFEDAGTPCVHALIALKHAGRLKEMTRFYFGSWKTPVSREAYVERARTTNLPLVLKDALTRGECKSPEFQKKRGRPKKKRIPSQQATESLRKQIRRCGICKQVGHNRKSCSSQSF</sequence>
<dbReference type="InterPro" id="IPR018289">
    <property type="entry name" value="MULE_transposase_dom"/>
</dbReference>
<gene>
    <name evidence="4" type="ORF">P3T76_005804</name>
</gene>
<evidence type="ECO:0000256" key="1">
    <source>
        <dbReference type="PROSITE-ProRule" id="PRU00325"/>
    </source>
</evidence>
<dbReference type="PANTHER" id="PTHR31973">
    <property type="entry name" value="POLYPROTEIN, PUTATIVE-RELATED"/>
    <property type="match status" value="1"/>
</dbReference>
<feature type="domain" description="SWIM-type" evidence="3">
    <location>
        <begin position="234"/>
        <end position="283"/>
    </location>
</feature>
<dbReference type="GO" id="GO:0008270">
    <property type="term" value="F:zinc ion binding"/>
    <property type="evidence" value="ECO:0007669"/>
    <property type="project" value="UniProtKB-KW"/>
</dbReference>
<evidence type="ECO:0000313" key="5">
    <source>
        <dbReference type="Proteomes" id="UP001259832"/>
    </source>
</evidence>
<dbReference type="Pfam" id="PF10551">
    <property type="entry name" value="MULE"/>
    <property type="match status" value="1"/>
</dbReference>
<proteinExistence type="predicted"/>
<dbReference type="InterPro" id="IPR007527">
    <property type="entry name" value="Znf_SWIM"/>
</dbReference>
<feature type="compositionally biased region" description="Basic residues" evidence="2">
    <location>
        <begin position="335"/>
        <end position="344"/>
    </location>
</feature>
<keyword evidence="1" id="KW-0863">Zinc-finger</keyword>
<reference evidence="4" key="1">
    <citation type="submission" date="2023-08" db="EMBL/GenBank/DDBJ databases">
        <title>Reference Genome Resource for the Citrus Pathogen Phytophthora citrophthora.</title>
        <authorList>
            <person name="Moller H."/>
            <person name="Coetzee B."/>
            <person name="Rose L.J."/>
            <person name="Van Niekerk J.M."/>
        </authorList>
    </citation>
    <scope>NUCLEOTIDE SEQUENCE</scope>
    <source>
        <strain evidence="4">STE-U-9442</strain>
    </source>
</reference>
<feature type="region of interest" description="Disordered" evidence="2">
    <location>
        <begin position="330"/>
        <end position="352"/>
    </location>
</feature>
<dbReference type="Proteomes" id="UP001259832">
    <property type="component" value="Unassembled WGS sequence"/>
</dbReference>
<keyword evidence="5" id="KW-1185">Reference proteome</keyword>
<evidence type="ECO:0000259" key="3">
    <source>
        <dbReference type="PROSITE" id="PS50966"/>
    </source>
</evidence>
<dbReference type="PROSITE" id="PS50966">
    <property type="entry name" value="ZF_SWIM"/>
    <property type="match status" value="1"/>
</dbReference>
<dbReference type="PANTHER" id="PTHR31973:SF187">
    <property type="entry name" value="MUTATOR TRANSPOSASE MUDRA PROTEIN"/>
    <property type="match status" value="1"/>
</dbReference>
<protein>
    <recommendedName>
        <fullName evidence="3">SWIM-type domain-containing protein</fullName>
    </recommendedName>
</protein>
<dbReference type="EMBL" id="JASMQC010000008">
    <property type="protein sequence ID" value="KAK1943167.1"/>
    <property type="molecule type" value="Genomic_DNA"/>
</dbReference>